<keyword evidence="5 9" id="KW-0653">Protein transport</keyword>
<evidence type="ECO:0000256" key="9">
    <source>
        <dbReference type="HAMAP-Rule" id="MF_00236"/>
    </source>
</evidence>
<reference evidence="10 11" key="1">
    <citation type="journal article" date="2017" name="ISME J.">
        <title>Potential for microbial H2 and metal transformations associated with novel bacteria and archaea in deep terrestrial subsurface sediments.</title>
        <authorList>
            <person name="Hernsdorf A.W."/>
            <person name="Amano Y."/>
            <person name="Miyakawa K."/>
            <person name="Ise K."/>
            <person name="Suzuki Y."/>
            <person name="Anantharaman K."/>
            <person name="Probst A."/>
            <person name="Burstein D."/>
            <person name="Thomas B.C."/>
            <person name="Banfield J.F."/>
        </authorList>
    </citation>
    <scope>NUCLEOTIDE SEQUENCE [LARGE SCALE GENOMIC DNA]</scope>
    <source>
        <strain evidence="10">HGW-Actinobacteria-3</strain>
    </source>
</reference>
<comment type="similarity">
    <text evidence="9">Belongs to the TatA/E family.</text>
</comment>
<evidence type="ECO:0000256" key="6">
    <source>
        <dbReference type="ARBA" id="ARBA00022989"/>
    </source>
</evidence>
<comment type="function">
    <text evidence="9">Part of the twin-arginine translocation (Tat) system that transports large folded proteins containing a characteristic twin-arginine motif in their signal peptide across membranes. TatA could form the protein-conducting channel of the Tat system.</text>
</comment>
<dbReference type="HAMAP" id="MF_00236">
    <property type="entry name" value="TatA_E"/>
    <property type="match status" value="1"/>
</dbReference>
<name>A0A2N3G823_9ACTN</name>
<organism evidence="10 11">
    <name type="scientific">Candidatus Anoxymicrobium japonicum</name>
    <dbReference type="NCBI Taxonomy" id="2013648"/>
    <lineage>
        <taxon>Bacteria</taxon>
        <taxon>Bacillati</taxon>
        <taxon>Actinomycetota</taxon>
        <taxon>Candidatus Geothermincolia</taxon>
        <taxon>Candidatus Geothermincolales</taxon>
        <taxon>Candidatus Anoxymicrobiaceae</taxon>
        <taxon>Candidatus Anoxymicrobium</taxon>
    </lineage>
</organism>
<dbReference type="GO" id="GO:0043953">
    <property type="term" value="P:protein transport by the Tat complex"/>
    <property type="evidence" value="ECO:0007669"/>
    <property type="project" value="UniProtKB-UniRule"/>
</dbReference>
<evidence type="ECO:0000256" key="2">
    <source>
        <dbReference type="ARBA" id="ARBA00022448"/>
    </source>
</evidence>
<dbReference type="AlphaFoldDB" id="A0A2N3G823"/>
<evidence type="ECO:0000256" key="8">
    <source>
        <dbReference type="ARBA" id="ARBA00023136"/>
    </source>
</evidence>
<evidence type="ECO:0000313" key="11">
    <source>
        <dbReference type="Proteomes" id="UP000233654"/>
    </source>
</evidence>
<evidence type="ECO:0000256" key="7">
    <source>
        <dbReference type="ARBA" id="ARBA00023010"/>
    </source>
</evidence>
<comment type="subunit">
    <text evidence="9">The Tat system comprises two distinct complexes: a TatABC complex, containing multiple copies of TatA, TatB and TatC subunits, and a separate TatA complex, containing only TatA subunits. Substrates initially bind to the TatABC complex, which probably triggers association of the separate TatA complex to form the active translocon.</text>
</comment>
<dbReference type="PRINTS" id="PR01506">
    <property type="entry name" value="TATBPROTEIN"/>
</dbReference>
<gene>
    <name evidence="9" type="primary">tatA</name>
    <name evidence="10" type="ORF">CVT63_01150</name>
</gene>
<keyword evidence="8 9" id="KW-0472">Membrane</keyword>
<evidence type="ECO:0000256" key="3">
    <source>
        <dbReference type="ARBA" id="ARBA00022475"/>
    </source>
</evidence>
<dbReference type="EMBL" id="PHEX01000006">
    <property type="protein sequence ID" value="PKQ28744.1"/>
    <property type="molecule type" value="Genomic_DNA"/>
</dbReference>
<keyword evidence="6 9" id="KW-1133">Transmembrane helix</keyword>
<sequence length="65" mass="6934">MFGLGPTELVIIMVIALVIFGPSRLPKVGQSVGQALRAFRDSTDKVQEEVQKSLDGSGSNSEQNS</sequence>
<keyword evidence="4 9" id="KW-0812">Transmembrane</keyword>
<evidence type="ECO:0000256" key="1">
    <source>
        <dbReference type="ARBA" id="ARBA00004162"/>
    </source>
</evidence>
<evidence type="ECO:0000313" key="10">
    <source>
        <dbReference type="EMBL" id="PKQ28744.1"/>
    </source>
</evidence>
<proteinExistence type="inferred from homology"/>
<keyword evidence="3 9" id="KW-1003">Cell membrane</keyword>
<dbReference type="NCBIfam" id="TIGR01411">
    <property type="entry name" value="tatAE"/>
    <property type="match status" value="1"/>
</dbReference>
<keyword evidence="2 9" id="KW-0813">Transport</keyword>
<protein>
    <recommendedName>
        <fullName evidence="9">Sec-independent protein translocase protein TatA</fullName>
    </recommendedName>
</protein>
<dbReference type="GO" id="GO:0033281">
    <property type="term" value="C:TAT protein transport complex"/>
    <property type="evidence" value="ECO:0007669"/>
    <property type="project" value="UniProtKB-UniRule"/>
</dbReference>
<dbReference type="GO" id="GO:0008320">
    <property type="term" value="F:protein transmembrane transporter activity"/>
    <property type="evidence" value="ECO:0007669"/>
    <property type="project" value="UniProtKB-UniRule"/>
</dbReference>
<keyword evidence="7 9" id="KW-0811">Translocation</keyword>
<dbReference type="Pfam" id="PF02416">
    <property type="entry name" value="TatA_B_E"/>
    <property type="match status" value="1"/>
</dbReference>
<dbReference type="InterPro" id="IPR003369">
    <property type="entry name" value="TatA/B/E"/>
</dbReference>
<evidence type="ECO:0000256" key="5">
    <source>
        <dbReference type="ARBA" id="ARBA00022927"/>
    </source>
</evidence>
<dbReference type="Proteomes" id="UP000233654">
    <property type="component" value="Unassembled WGS sequence"/>
</dbReference>
<comment type="subcellular location">
    <subcellularLocation>
        <location evidence="1 9">Cell membrane</location>
        <topology evidence="1 9">Single-pass membrane protein</topology>
    </subcellularLocation>
</comment>
<dbReference type="Gene3D" id="1.20.5.3310">
    <property type="match status" value="1"/>
</dbReference>
<dbReference type="PANTHER" id="PTHR42982">
    <property type="entry name" value="SEC-INDEPENDENT PROTEIN TRANSLOCASE PROTEIN TATA"/>
    <property type="match status" value="1"/>
</dbReference>
<feature type="transmembrane region" description="Helical" evidence="9">
    <location>
        <begin position="6"/>
        <end position="25"/>
    </location>
</feature>
<comment type="caution">
    <text evidence="10">The sequence shown here is derived from an EMBL/GenBank/DDBJ whole genome shotgun (WGS) entry which is preliminary data.</text>
</comment>
<accession>A0A2N3G823</accession>
<dbReference type="InterPro" id="IPR006312">
    <property type="entry name" value="TatA/E"/>
</dbReference>
<evidence type="ECO:0000256" key="4">
    <source>
        <dbReference type="ARBA" id="ARBA00022692"/>
    </source>
</evidence>
<dbReference type="PANTHER" id="PTHR42982:SF1">
    <property type="entry name" value="SEC-INDEPENDENT PROTEIN TRANSLOCASE PROTEIN TATA"/>
    <property type="match status" value="1"/>
</dbReference>